<dbReference type="RefSeq" id="XP_017779488.1">
    <property type="nucleotide sequence ID" value="XM_017923999.1"/>
</dbReference>
<evidence type="ECO:0000259" key="2">
    <source>
        <dbReference type="Pfam" id="PF13843"/>
    </source>
</evidence>
<dbReference type="Pfam" id="PF13843">
    <property type="entry name" value="DDE_Tnp_1_7"/>
    <property type="match status" value="1"/>
</dbReference>
<accession>A0ABM1MY38</accession>
<keyword evidence="3" id="KW-1185">Reference proteome</keyword>
<evidence type="ECO:0000313" key="3">
    <source>
        <dbReference type="Proteomes" id="UP000695000"/>
    </source>
</evidence>
<dbReference type="Proteomes" id="UP000695000">
    <property type="component" value="Unplaced"/>
</dbReference>
<sequence length="593" mass="67423">MDPNSGPSQVIFDEVLYQPAPPSVQLQMQQQHVDLLMNSEEDFSDSDFEVDIVVDSDHDSRSEQSEDDDVPTAVSSEEGYYSNTQWSEEQPVVVTKPHIDFELKLPGLRPPAKELGLYIEPITAWEFIFGDAMLKNIILYTNRKLAKTRKKSMNPNRTELRECCEFEVRAFLGLLLYSGVFRSNHENISALFATDGTGRDIFRAVLSAKRFQVLLLCLRFDNCEDREQRKLMDKGTAVSELIKSFNDNSQAVFSIGSCANIDEMLIECSGPCSFRMYMANRGDKYGLKMQCLTDARNNYAYNVYLYTGKGSDGFGLNADEKLYSAPTQAAIRLCKPIIGTDINVTTDTWYTSMELVEVLKVYGLTCVGTLKKHSPDIPTQFLPSRSRSVGSAIYSANKDTVIVSHVPKKGKSVILLSSMHRSEKEDDKPEHVLSYYNATKSGVKNLDGKCAAYSCSRRTRRWSMAVFFKIIDMSAVNAHIIHQSYVENRQSTRVDFMRTLAKQLVTPYMETRMTNPNLPRELRTTIQRILGVTIEMRDVDLDKLPREERKICFVCPAKKRRKTCYLCCNCKRPVCLECSRKICLNCTMVDEDL</sequence>
<dbReference type="GeneID" id="108564841"/>
<dbReference type="InterPro" id="IPR029526">
    <property type="entry name" value="PGBD"/>
</dbReference>
<dbReference type="PANTHER" id="PTHR46599">
    <property type="entry name" value="PIGGYBAC TRANSPOSABLE ELEMENT-DERIVED PROTEIN 4"/>
    <property type="match status" value="1"/>
</dbReference>
<evidence type="ECO:0000313" key="4">
    <source>
        <dbReference type="RefSeq" id="XP_017779488.1"/>
    </source>
</evidence>
<reference evidence="4" key="1">
    <citation type="submission" date="2025-08" db="UniProtKB">
        <authorList>
            <consortium name="RefSeq"/>
        </authorList>
    </citation>
    <scope>IDENTIFICATION</scope>
    <source>
        <tissue evidence="4">Whole Larva</tissue>
    </source>
</reference>
<name>A0ABM1MY38_NICVS</name>
<feature type="compositionally biased region" description="Basic and acidic residues" evidence="1">
    <location>
        <begin position="55"/>
        <end position="64"/>
    </location>
</feature>
<organism evidence="3 4">
    <name type="scientific">Nicrophorus vespilloides</name>
    <name type="common">Boreal carrion beetle</name>
    <dbReference type="NCBI Taxonomy" id="110193"/>
    <lineage>
        <taxon>Eukaryota</taxon>
        <taxon>Metazoa</taxon>
        <taxon>Ecdysozoa</taxon>
        <taxon>Arthropoda</taxon>
        <taxon>Hexapoda</taxon>
        <taxon>Insecta</taxon>
        <taxon>Pterygota</taxon>
        <taxon>Neoptera</taxon>
        <taxon>Endopterygota</taxon>
        <taxon>Coleoptera</taxon>
        <taxon>Polyphaga</taxon>
        <taxon>Staphyliniformia</taxon>
        <taxon>Silphidae</taxon>
        <taxon>Nicrophorinae</taxon>
        <taxon>Nicrophorus</taxon>
    </lineage>
</organism>
<feature type="domain" description="PiggyBac transposable element-derived protein" evidence="2">
    <location>
        <begin position="121"/>
        <end position="479"/>
    </location>
</feature>
<gene>
    <name evidence="4" type="primary">LOC108564841</name>
</gene>
<dbReference type="PANTHER" id="PTHR46599:SF6">
    <property type="entry name" value="DUAL SPECIFICITY PHOSPHATASE 26"/>
    <property type="match status" value="1"/>
</dbReference>
<protein>
    <submittedName>
        <fullName evidence="4">Uncharacterized protein LOC108564841</fullName>
    </submittedName>
</protein>
<feature type="region of interest" description="Disordered" evidence="1">
    <location>
        <begin position="53"/>
        <end position="87"/>
    </location>
</feature>
<evidence type="ECO:0000256" key="1">
    <source>
        <dbReference type="SAM" id="MobiDB-lite"/>
    </source>
</evidence>
<proteinExistence type="predicted"/>